<keyword evidence="3" id="KW-1003">Cell membrane</keyword>
<gene>
    <name evidence="11" type="ORF">IFJ75_02790</name>
</gene>
<evidence type="ECO:0000256" key="1">
    <source>
        <dbReference type="ARBA" id="ARBA00004651"/>
    </source>
</evidence>
<evidence type="ECO:0000259" key="10">
    <source>
        <dbReference type="Pfam" id="PF07670"/>
    </source>
</evidence>
<evidence type="ECO:0000256" key="3">
    <source>
        <dbReference type="ARBA" id="ARBA00022475"/>
    </source>
</evidence>
<feature type="transmembrane region" description="Helical" evidence="7">
    <location>
        <begin position="30"/>
        <end position="52"/>
    </location>
</feature>
<evidence type="ECO:0000259" key="8">
    <source>
        <dbReference type="Pfam" id="PF01773"/>
    </source>
</evidence>
<dbReference type="InterPro" id="IPR011642">
    <property type="entry name" value="Gate_dom"/>
</dbReference>
<dbReference type="Pfam" id="PF07670">
    <property type="entry name" value="Gate"/>
    <property type="match status" value="1"/>
</dbReference>
<name>A0A975C2I8_9CAUL</name>
<feature type="transmembrane region" description="Helical" evidence="7">
    <location>
        <begin position="184"/>
        <end position="206"/>
    </location>
</feature>
<feature type="transmembrane region" description="Helical" evidence="7">
    <location>
        <begin position="218"/>
        <end position="237"/>
    </location>
</feature>
<dbReference type="Proteomes" id="UP000663918">
    <property type="component" value="Chromosome"/>
</dbReference>
<dbReference type="PANTHER" id="PTHR10590">
    <property type="entry name" value="SODIUM/NUCLEOSIDE COTRANSPORTER"/>
    <property type="match status" value="1"/>
</dbReference>
<feature type="domain" description="Concentrative nucleoside transporter N-terminal" evidence="8">
    <location>
        <begin position="11"/>
        <end position="83"/>
    </location>
</feature>
<keyword evidence="5 7" id="KW-1133">Transmembrane helix</keyword>
<evidence type="ECO:0000256" key="6">
    <source>
        <dbReference type="ARBA" id="ARBA00023136"/>
    </source>
</evidence>
<dbReference type="EMBL" id="CP062222">
    <property type="protein sequence ID" value="QTC91874.1"/>
    <property type="molecule type" value="Genomic_DNA"/>
</dbReference>
<feature type="domain" description="Nucleoside transporter/FeoB GTPase Gate" evidence="10">
    <location>
        <begin position="110"/>
        <end position="208"/>
    </location>
</feature>
<dbReference type="KEGG" id="bgoe:IFJ75_02790"/>
<dbReference type="InterPro" id="IPR002668">
    <property type="entry name" value="CNT_N_dom"/>
</dbReference>
<dbReference type="PANTHER" id="PTHR10590:SF4">
    <property type="entry name" value="SOLUTE CARRIER FAMILY 28 MEMBER 3"/>
    <property type="match status" value="1"/>
</dbReference>
<evidence type="ECO:0000256" key="7">
    <source>
        <dbReference type="SAM" id="Phobius"/>
    </source>
</evidence>
<dbReference type="GO" id="GO:0015293">
    <property type="term" value="F:symporter activity"/>
    <property type="evidence" value="ECO:0007669"/>
    <property type="project" value="TreeGrafter"/>
</dbReference>
<dbReference type="Pfam" id="PF07662">
    <property type="entry name" value="Nucleos_tra2_C"/>
    <property type="match status" value="1"/>
</dbReference>
<proteinExistence type="inferred from homology"/>
<accession>A0A975C2I8</accession>
<dbReference type="AlphaFoldDB" id="A0A975C2I8"/>
<feature type="transmembrane region" description="Helical" evidence="7">
    <location>
        <begin position="149"/>
        <end position="172"/>
    </location>
</feature>
<evidence type="ECO:0000256" key="5">
    <source>
        <dbReference type="ARBA" id="ARBA00022989"/>
    </source>
</evidence>
<dbReference type="GO" id="GO:0005886">
    <property type="term" value="C:plasma membrane"/>
    <property type="evidence" value="ECO:0007669"/>
    <property type="project" value="UniProtKB-SubCell"/>
</dbReference>
<reference evidence="11" key="1">
    <citation type="submission" date="2020-09" db="EMBL/GenBank/DDBJ databases">
        <title>Brevundimonas sp. LVF2 isolated from a puddle in Goettingen, Germany.</title>
        <authorList>
            <person name="Friedrich I."/>
            <person name="Klassen A."/>
            <person name="Hannes N."/>
            <person name="Schneider D."/>
            <person name="Hertel R."/>
            <person name="Daniel R."/>
        </authorList>
    </citation>
    <scope>NUCLEOTIDE SEQUENCE</scope>
    <source>
        <strain evidence="11">LVF2</strain>
    </source>
</reference>
<evidence type="ECO:0000259" key="9">
    <source>
        <dbReference type="Pfam" id="PF07662"/>
    </source>
</evidence>
<feature type="transmembrane region" description="Helical" evidence="7">
    <location>
        <begin position="6"/>
        <end position="23"/>
    </location>
</feature>
<evidence type="ECO:0000313" key="11">
    <source>
        <dbReference type="EMBL" id="QTC91874.1"/>
    </source>
</evidence>
<feature type="transmembrane region" description="Helical" evidence="7">
    <location>
        <begin position="402"/>
        <end position="428"/>
    </location>
</feature>
<dbReference type="GO" id="GO:0005337">
    <property type="term" value="F:nucleoside transmembrane transporter activity"/>
    <property type="evidence" value="ECO:0007669"/>
    <property type="project" value="InterPro"/>
</dbReference>
<sequence length="429" mass="45392">MFSLLNLQSLFGLVVIVFACWAISEDRKAFPWRLTLGAIGVQALLVLALFAIPGSQVVLAAITGAVDGLSVATAQGAKFVFGFLVDGKQDAPYYLTNADPKVTAPFTFAFNVLPMILVISALSALLWHWKILKWITHGFGFLFQKTMGLGGASALAVAANIFLGMIESPIVIRAYLDKLTRSEIFLMMVVGLATVAGSTMVAYAAILSPVLTNAAGHVLVASIVSAPAGVLLARIIIPEKPGQGGAVADYNTALKYDSAIDAISKGTADGLMVVMNISAVLIVFVALVALVNIMIGGIVIMDAPLTLERMLGWIFMPVAWLTGVEWSETGRAGWLLGVKLTLTEFVAFIDLGKVPAAEMSERTRMIMTYALCGFANIGSVGITVSGLSVLMPERREEVLGLIWKALFAGFLSTLMTAAIVGAMPAIIFG</sequence>
<dbReference type="InterPro" id="IPR011657">
    <property type="entry name" value="CNT_C_dom"/>
</dbReference>
<feature type="domain" description="Concentrative nucleoside transporter C-terminal" evidence="9">
    <location>
        <begin position="217"/>
        <end position="421"/>
    </location>
</feature>
<comment type="subcellular location">
    <subcellularLocation>
        <location evidence="1">Cell membrane</location>
        <topology evidence="1">Multi-pass membrane protein</topology>
    </subcellularLocation>
</comment>
<feature type="transmembrane region" description="Helical" evidence="7">
    <location>
        <begin position="106"/>
        <end position="129"/>
    </location>
</feature>
<comment type="similarity">
    <text evidence="2">Belongs to the concentrative nucleoside transporter (CNT) (TC 2.A.41) family.</text>
</comment>
<dbReference type="Pfam" id="PF01773">
    <property type="entry name" value="Nucleos_tra2_N"/>
    <property type="match status" value="1"/>
</dbReference>
<protein>
    <submittedName>
        <fullName evidence="11">NupC/NupG family nucleoside CNT transporter</fullName>
    </submittedName>
</protein>
<organism evidence="11 12">
    <name type="scientific">Brevundimonas goettingensis</name>
    <dbReference type="NCBI Taxonomy" id="2774190"/>
    <lineage>
        <taxon>Bacteria</taxon>
        <taxon>Pseudomonadati</taxon>
        <taxon>Pseudomonadota</taxon>
        <taxon>Alphaproteobacteria</taxon>
        <taxon>Caulobacterales</taxon>
        <taxon>Caulobacteraceae</taxon>
        <taxon>Brevundimonas</taxon>
    </lineage>
</organism>
<feature type="transmembrane region" description="Helical" evidence="7">
    <location>
        <begin position="366"/>
        <end position="390"/>
    </location>
</feature>
<evidence type="ECO:0000256" key="2">
    <source>
        <dbReference type="ARBA" id="ARBA00009033"/>
    </source>
</evidence>
<dbReference type="RefSeq" id="WP_207871062.1">
    <property type="nucleotide sequence ID" value="NZ_CP062222.1"/>
</dbReference>
<keyword evidence="4 7" id="KW-0812">Transmembrane</keyword>
<dbReference type="InterPro" id="IPR008276">
    <property type="entry name" value="C_nuclsd_transpt"/>
</dbReference>
<keyword evidence="12" id="KW-1185">Reference proteome</keyword>
<evidence type="ECO:0000313" key="12">
    <source>
        <dbReference type="Proteomes" id="UP000663918"/>
    </source>
</evidence>
<evidence type="ECO:0000256" key="4">
    <source>
        <dbReference type="ARBA" id="ARBA00022692"/>
    </source>
</evidence>
<keyword evidence="6 7" id="KW-0472">Membrane</keyword>
<feature type="transmembrane region" description="Helical" evidence="7">
    <location>
        <begin position="273"/>
        <end position="301"/>
    </location>
</feature>